<protein>
    <submittedName>
        <fullName evidence="1">Capsule polysaccharide biosynthesis</fullName>
    </submittedName>
</protein>
<dbReference type="CDD" id="cd16440">
    <property type="entry name" value="beta_Kdo_transferase_KpsC_1"/>
    <property type="match status" value="1"/>
</dbReference>
<dbReference type="STRING" id="266779.Meso_2755"/>
<dbReference type="GO" id="GO:0015774">
    <property type="term" value="P:polysaccharide transport"/>
    <property type="evidence" value="ECO:0007669"/>
    <property type="project" value="InterPro"/>
</dbReference>
<sequence length="674" mass="75249">MNSKRHSGGHVLASRGIAKIPHLQVFLDGWGSAVVGWGRKPSGHRAIALASKRKLPFLLLEDGFLRSVERSGPPLSLIVDDIGIYYDASAPSRLETLVREPLSEEQVRRTLLLMRAWRDGHISKYNHARDYDGPLPSRFVLVVDQTFGDASVRHGLADASSFQGMLQAALDENPECSVLVKSHPDVVRRRKRGYFEPRKLADHPRVKFILDDCRPARLLEQAEAVYTVTSQLGFEALIWGKRVRCFGMPFYAGWGLTDDALAAPARRKSATLEQLVHASLVRYPRYRDLHGETPADVEAVIEHVTLQTRMRARFSPELHALGFSWWKAPILKRFLAGSKLNFVGRMSAVPPNATVALWGARHIGETPPGTKIIRIEDGFLRSVGLGSELSRPVSWICDEEGIYYDASRPSRLERILSDTDFDQLLLDRAGKLRQAILRARLTKYNLGAPRWVRPARAVRVILVPGQVESDASLRFGAPGIKTNLELLKAVRQANPDAYVVYKPHPDVAAGVRHQPGNTRWSDLCDEVVVTADMAQLLEEVDEVHTLTSLTGFEALLRELPVTCYGQPFYAGWGLSCDMIPIERRKRRLSLDELVAGSLILYPTYHSRSSAGFITPEQAVAELSAWRSASAGEPSMVRKLLRPLLYLRDLTRNGVGTAAPSFCQPEHLEVDRGRQ</sequence>
<dbReference type="Pfam" id="PF05159">
    <property type="entry name" value="Capsule_synth"/>
    <property type="match status" value="3"/>
</dbReference>
<dbReference type="InterPro" id="IPR007833">
    <property type="entry name" value="Capsule_polysaccharide_synth"/>
</dbReference>
<dbReference type="HOGENOM" id="CLU_025998_0_0_5"/>
<organism evidence="1">
    <name type="scientific">Chelativorans sp. (strain BNC1)</name>
    <dbReference type="NCBI Taxonomy" id="266779"/>
    <lineage>
        <taxon>Bacteria</taxon>
        <taxon>Pseudomonadati</taxon>
        <taxon>Pseudomonadota</taxon>
        <taxon>Alphaproteobacteria</taxon>
        <taxon>Hyphomicrobiales</taxon>
        <taxon>Phyllobacteriaceae</taxon>
        <taxon>Chelativorans</taxon>
    </lineage>
</organism>
<dbReference type="GO" id="GO:0000271">
    <property type="term" value="P:polysaccharide biosynthetic process"/>
    <property type="evidence" value="ECO:0007669"/>
    <property type="project" value="InterPro"/>
</dbReference>
<dbReference type="KEGG" id="mes:Meso_2755"/>
<name>Q11EP3_CHESB</name>
<proteinExistence type="predicted"/>
<reference evidence="1" key="1">
    <citation type="submission" date="2006-06" db="EMBL/GenBank/DDBJ databases">
        <title>Complete sequence of chromosome of Chelativorans sp. BNC1.</title>
        <authorList>
            <consortium name="US DOE Joint Genome Institute"/>
            <person name="Copeland A."/>
            <person name="Lucas S."/>
            <person name="Lapidus A."/>
            <person name="Barry K."/>
            <person name="Detter J.C."/>
            <person name="Glavina del Rio T."/>
            <person name="Hammon N."/>
            <person name="Israni S."/>
            <person name="Dalin E."/>
            <person name="Tice H."/>
            <person name="Pitluck S."/>
            <person name="Chertkov O."/>
            <person name="Brettin T."/>
            <person name="Bruce D."/>
            <person name="Han C."/>
            <person name="Tapia R."/>
            <person name="Gilna P."/>
            <person name="Schmutz J."/>
            <person name="Larimer F."/>
            <person name="Land M."/>
            <person name="Hauser L."/>
            <person name="Kyrpides N."/>
            <person name="Mikhailova N."/>
            <person name="Richardson P."/>
        </authorList>
    </citation>
    <scope>NUCLEOTIDE SEQUENCE</scope>
    <source>
        <strain evidence="1">BNC1</strain>
    </source>
</reference>
<dbReference type="EMBL" id="CP000390">
    <property type="protein sequence ID" value="ABG64132.1"/>
    <property type="molecule type" value="Genomic_DNA"/>
</dbReference>
<gene>
    <name evidence="1" type="ordered locus">Meso_2755</name>
</gene>
<dbReference type="eggNOG" id="COG3563">
    <property type="taxonomic scope" value="Bacteria"/>
</dbReference>
<evidence type="ECO:0000313" key="1">
    <source>
        <dbReference type="EMBL" id="ABG64132.1"/>
    </source>
</evidence>
<dbReference type="AlphaFoldDB" id="Q11EP3"/>
<dbReference type="CDD" id="cd16439">
    <property type="entry name" value="beta_Kdo_transferase_KpsC_2"/>
    <property type="match status" value="1"/>
</dbReference>
<dbReference type="OrthoDB" id="543755at2"/>
<accession>Q11EP3</accession>